<dbReference type="EMBL" id="VMNI01000020">
    <property type="protein sequence ID" value="TVO72859.1"/>
    <property type="molecule type" value="Genomic_DNA"/>
</dbReference>
<evidence type="ECO:0000313" key="1">
    <source>
        <dbReference type="EMBL" id="TVO72859.1"/>
    </source>
</evidence>
<name>A0A557RUD8_9RHOO</name>
<sequence length="186" mass="19576">MPLTRIARQLVILCAYLLMLGASTTLRANDIRDWNLGTDPAAIILSFDVSGGQRPRSAEGPLLEIAASGAASARAQQPGQPRVTVQLSAKALAALLDTVVTELGALEIDTDAIHAAIAAADKPPLRIADASTTSLTLTLGNKRHSISVYALPQQASQHPGIAALQRFHEIARHLREKAAALNTPAK</sequence>
<dbReference type="AlphaFoldDB" id="A0A557RUD8"/>
<accession>A0A557RUD8</accession>
<gene>
    <name evidence="1" type="ORF">FHP89_17850</name>
</gene>
<reference evidence="1 2" key="1">
    <citation type="submission" date="2019-07" db="EMBL/GenBank/DDBJ databases">
        <title>The pathways for chlorine oxyanion respiration interact through the shared metabolite chlorate.</title>
        <authorList>
            <person name="Barnum T.P."/>
            <person name="Cheng Y."/>
            <person name="Hill K.A."/>
            <person name="Lucas L.N."/>
            <person name="Carlson H.K."/>
            <person name="Coates J.D."/>
        </authorList>
    </citation>
    <scope>NUCLEOTIDE SEQUENCE [LARGE SCALE GENOMIC DNA]</scope>
    <source>
        <strain evidence="1 2">SFB-1</strain>
    </source>
</reference>
<evidence type="ECO:0000313" key="2">
    <source>
        <dbReference type="Proteomes" id="UP000318349"/>
    </source>
</evidence>
<protein>
    <submittedName>
        <fullName evidence="1">Uncharacterized protein</fullName>
    </submittedName>
</protein>
<proteinExistence type="predicted"/>
<comment type="caution">
    <text evidence="1">The sequence shown here is derived from an EMBL/GenBank/DDBJ whole genome shotgun (WGS) entry which is preliminary data.</text>
</comment>
<dbReference type="Proteomes" id="UP000318349">
    <property type="component" value="Unassembled WGS sequence"/>
</dbReference>
<organism evidence="1 2">
    <name type="scientific">Denitromonas halophila</name>
    <dbReference type="NCBI Taxonomy" id="1629404"/>
    <lineage>
        <taxon>Bacteria</taxon>
        <taxon>Pseudomonadati</taxon>
        <taxon>Pseudomonadota</taxon>
        <taxon>Betaproteobacteria</taxon>
        <taxon>Rhodocyclales</taxon>
        <taxon>Zoogloeaceae</taxon>
        <taxon>Denitromonas</taxon>
    </lineage>
</organism>